<dbReference type="SMART" id="SM00052">
    <property type="entry name" value="EAL"/>
    <property type="match status" value="1"/>
</dbReference>
<dbReference type="SUPFAM" id="SSF55785">
    <property type="entry name" value="PYP-like sensor domain (PAS domain)"/>
    <property type="match status" value="4"/>
</dbReference>
<dbReference type="Gene3D" id="3.20.20.450">
    <property type="entry name" value="EAL domain"/>
    <property type="match status" value="1"/>
</dbReference>
<dbReference type="SMART" id="SM00086">
    <property type="entry name" value="PAC"/>
    <property type="match status" value="4"/>
</dbReference>
<proteinExistence type="predicted"/>
<dbReference type="InterPro" id="IPR000160">
    <property type="entry name" value="GGDEF_dom"/>
</dbReference>
<dbReference type="PANTHER" id="PTHR44757">
    <property type="entry name" value="DIGUANYLATE CYCLASE DGCP"/>
    <property type="match status" value="1"/>
</dbReference>
<dbReference type="Pfam" id="PF08448">
    <property type="entry name" value="PAS_4"/>
    <property type="match status" value="1"/>
</dbReference>
<gene>
    <name evidence="7" type="ORF">M9R32_12175</name>
</gene>
<dbReference type="PROSITE" id="PS50113">
    <property type="entry name" value="PAC"/>
    <property type="match status" value="4"/>
</dbReference>
<feature type="transmembrane region" description="Helical" evidence="1">
    <location>
        <begin position="70"/>
        <end position="96"/>
    </location>
</feature>
<dbReference type="Proteomes" id="UP001152173">
    <property type="component" value="Unassembled WGS sequence"/>
</dbReference>
<keyword evidence="1" id="KW-0812">Transmembrane</keyword>
<dbReference type="InterPro" id="IPR013656">
    <property type="entry name" value="PAS_4"/>
</dbReference>
<dbReference type="PROSITE" id="PS50924">
    <property type="entry name" value="MHYT"/>
    <property type="match status" value="1"/>
</dbReference>
<evidence type="ECO:0000313" key="8">
    <source>
        <dbReference type="Proteomes" id="UP001152173"/>
    </source>
</evidence>
<sequence length="1190" mass="135257">MGNYNILLVLLSFIVILLTSFSVFDIAARMTRVGNRKRILWLIVGSLTMGAGIWALHFIGMLAYMMPATIHYNIMTLSVSLAVTLFSSFVTLLIVSQDRVNKVNFIFGCCIMATSLIGLHYIGMGAIHANASLTYHPFSIFVSVLLAFISSAIFYKTIYDTRIKEFHLSLHTKTVRGTLMAFSISAMHYVAMYGTKFSYTFQGHEIHFQTVEETQLALGIGIGAIFMIALVLISSYVDVKFSVQNARLIVNEQYYKSLFDENSEAVLLFDLEGHFIDFNNSVNVLYGYTIEELRHENFASLIHPDYLEYTIQQFSLAAEGTTVNYETVIYHKDGFCKDLKVKGIPIVVDQKIVGVFGIINDITEAKRAEEALIEAESKYRSLVEQSIMGVYIYHKHKIVYSNPRLEEILGYSQEELYNLKLQDYVFDEDLPLVSGNISKRINDGVKSVRYEYRAIKKDGSMAYLEVHGSVARYKGESALIGTIVDITDRKKSEETIQRMAYYDQLTGLPNSNLLNERLQELVQDQKETAILLLELDRLKTIKDTVGQETGNSLVLLVSERLKQVLGERDILTRWQEDKFVILVPNTDHERTAQTAKLILEAVTLPLTNIQQDVYVNPSIGISLYPNDGNTTESLLDMANSALNFAKKHGNNSYHFYTADLNGKSRENLELEMDLYKAIENDELILHYQPQFHLSTGEYIGNEALIRWNHPKRGMVSPFHFIPIAEETGLIIPIGEWVLKTACAQNKAWQQAGLPPIVVSVNLSSRQFSQSNLVGVVERVLAETKLEAKYLDLEITESMTVDVKQTINTLQALKKLGVKISIDDFGTGYSSLSYLKEFPIDCLKIDQSFIRDCHEDQSNATIVKTIISMAHHLNIQVIAEGVETKEHLDFLQQNLCDAVQGYLLSKPIPAENIEEQFPDFQKIIRRYGLTSEISHRLWLERELEMAKQELQETIRLQNGMTLKYKLKDGKLIHTMCDGELVYRIGLSPEQVIGKELAEILPVEKACIKEEYYQRAWRGEQNVTYEGEGNGIVYLATLRPVFRKGKVVEVIASCVDITERKRVEQELQHSEKNYRLIAENTTDVISVIDENNIIVYTSPASEIVKGYKVDQLKGITAYSFVYQDDLARVQSAFNEVRESETSVFVQYRYVHQKKELIYLEAKISPVVAANGQVQQLIIVERDITKQKQLQNT</sequence>
<dbReference type="Pfam" id="PF00563">
    <property type="entry name" value="EAL"/>
    <property type="match status" value="1"/>
</dbReference>
<feature type="domain" description="PAS" evidence="2">
    <location>
        <begin position="375"/>
        <end position="444"/>
    </location>
</feature>
<feature type="domain" description="GGDEF" evidence="5">
    <location>
        <begin position="526"/>
        <end position="658"/>
    </location>
</feature>
<feature type="transmembrane region" description="Helical" evidence="1">
    <location>
        <begin position="39"/>
        <end position="64"/>
    </location>
</feature>
<feature type="domain" description="PAC" evidence="3">
    <location>
        <begin position="323"/>
        <end position="374"/>
    </location>
</feature>
<dbReference type="NCBIfam" id="TIGR00254">
    <property type="entry name" value="GGDEF"/>
    <property type="match status" value="1"/>
</dbReference>
<protein>
    <submittedName>
        <fullName evidence="7">PAS domain S-box protein</fullName>
    </submittedName>
</protein>
<dbReference type="InterPro" id="IPR035919">
    <property type="entry name" value="EAL_sf"/>
</dbReference>
<dbReference type="InterPro" id="IPR000700">
    <property type="entry name" value="PAS-assoc_C"/>
</dbReference>
<dbReference type="Gene3D" id="3.30.70.270">
    <property type="match status" value="1"/>
</dbReference>
<dbReference type="PROSITE" id="PS50887">
    <property type="entry name" value="GGDEF"/>
    <property type="match status" value="1"/>
</dbReference>
<dbReference type="InterPro" id="IPR035965">
    <property type="entry name" value="PAS-like_dom_sf"/>
</dbReference>
<evidence type="ECO:0000313" key="7">
    <source>
        <dbReference type="EMBL" id="MCZ8537943.1"/>
    </source>
</evidence>
<dbReference type="SUPFAM" id="SSF55073">
    <property type="entry name" value="Nucleotide cyclase"/>
    <property type="match status" value="1"/>
</dbReference>
<feature type="transmembrane region" description="Helical" evidence="1">
    <location>
        <begin position="6"/>
        <end position="27"/>
    </location>
</feature>
<feature type="transmembrane region" description="Helical" evidence="1">
    <location>
        <begin position="215"/>
        <end position="237"/>
    </location>
</feature>
<feature type="domain" description="PAC" evidence="3">
    <location>
        <begin position="1141"/>
        <end position="1190"/>
    </location>
</feature>
<organism evidence="7 8">
    <name type="scientific">Paenisporosarcina quisquiliarum</name>
    <dbReference type="NCBI Taxonomy" id="365346"/>
    <lineage>
        <taxon>Bacteria</taxon>
        <taxon>Bacillati</taxon>
        <taxon>Bacillota</taxon>
        <taxon>Bacilli</taxon>
        <taxon>Bacillales</taxon>
        <taxon>Caryophanaceae</taxon>
        <taxon>Paenisporosarcina</taxon>
    </lineage>
</organism>
<dbReference type="PANTHER" id="PTHR44757:SF2">
    <property type="entry name" value="BIOFILM ARCHITECTURE MAINTENANCE PROTEIN MBAA"/>
    <property type="match status" value="1"/>
</dbReference>
<dbReference type="InterPro" id="IPR000014">
    <property type="entry name" value="PAS"/>
</dbReference>
<name>A0A9X3LHD0_9BACL</name>
<feature type="transmembrane region" description="Helical" evidence="1">
    <location>
        <begin position="135"/>
        <end position="155"/>
    </location>
</feature>
<feature type="domain" description="EAL" evidence="4">
    <location>
        <begin position="667"/>
        <end position="920"/>
    </location>
</feature>
<dbReference type="CDD" id="cd00130">
    <property type="entry name" value="PAS"/>
    <property type="match status" value="3"/>
</dbReference>
<evidence type="ECO:0000259" key="4">
    <source>
        <dbReference type="PROSITE" id="PS50883"/>
    </source>
</evidence>
<dbReference type="EMBL" id="JAMKBJ010000010">
    <property type="protein sequence ID" value="MCZ8537943.1"/>
    <property type="molecule type" value="Genomic_DNA"/>
</dbReference>
<dbReference type="Pfam" id="PF08447">
    <property type="entry name" value="PAS_3"/>
    <property type="match status" value="2"/>
</dbReference>
<comment type="caution">
    <text evidence="7">The sequence shown here is derived from an EMBL/GenBank/DDBJ whole genome shotgun (WGS) entry which is preliminary data.</text>
</comment>
<dbReference type="Pfam" id="PF13426">
    <property type="entry name" value="PAS_9"/>
    <property type="match status" value="1"/>
</dbReference>
<dbReference type="AlphaFoldDB" id="A0A9X3LHD0"/>
<dbReference type="PROSITE" id="PS50883">
    <property type="entry name" value="EAL"/>
    <property type="match status" value="1"/>
</dbReference>
<dbReference type="SMART" id="SM00267">
    <property type="entry name" value="GGDEF"/>
    <property type="match status" value="1"/>
</dbReference>
<dbReference type="Gene3D" id="3.30.450.20">
    <property type="entry name" value="PAS domain"/>
    <property type="match status" value="4"/>
</dbReference>
<dbReference type="GO" id="GO:0016020">
    <property type="term" value="C:membrane"/>
    <property type="evidence" value="ECO:0007669"/>
    <property type="project" value="UniProtKB-UniRule"/>
</dbReference>
<dbReference type="InterPro" id="IPR052155">
    <property type="entry name" value="Biofilm_reg_signaling"/>
</dbReference>
<evidence type="ECO:0000259" key="6">
    <source>
        <dbReference type="PROSITE" id="PS50924"/>
    </source>
</evidence>
<dbReference type="InterPro" id="IPR013655">
    <property type="entry name" value="PAS_fold_3"/>
</dbReference>
<keyword evidence="8" id="KW-1185">Reference proteome</keyword>
<feature type="domain" description="PAS" evidence="2">
    <location>
        <begin position="1068"/>
        <end position="1138"/>
    </location>
</feature>
<feature type="domain" description="PAS" evidence="2">
    <location>
        <begin position="251"/>
        <end position="321"/>
    </location>
</feature>
<dbReference type="CDD" id="cd01949">
    <property type="entry name" value="GGDEF"/>
    <property type="match status" value="1"/>
</dbReference>
<feature type="domain" description="PAC" evidence="3">
    <location>
        <begin position="1015"/>
        <end position="1067"/>
    </location>
</feature>
<accession>A0A9X3LHD0</accession>
<dbReference type="InterPro" id="IPR001610">
    <property type="entry name" value="PAC"/>
</dbReference>
<keyword evidence="1" id="KW-0472">Membrane</keyword>
<dbReference type="Pfam" id="PF03707">
    <property type="entry name" value="MHYT"/>
    <property type="match status" value="2"/>
</dbReference>
<dbReference type="RefSeq" id="WP_269927009.1">
    <property type="nucleotide sequence ID" value="NZ_JAMKBJ010000010.1"/>
</dbReference>
<evidence type="ECO:0000259" key="3">
    <source>
        <dbReference type="PROSITE" id="PS50113"/>
    </source>
</evidence>
<dbReference type="InterPro" id="IPR043128">
    <property type="entry name" value="Rev_trsase/Diguanyl_cyclase"/>
</dbReference>
<dbReference type="FunFam" id="3.20.20.450:FF:000001">
    <property type="entry name" value="Cyclic di-GMP phosphodiesterase yahA"/>
    <property type="match status" value="1"/>
</dbReference>
<dbReference type="InterPro" id="IPR005330">
    <property type="entry name" value="MHYT_dom"/>
</dbReference>
<feature type="domain" description="MHYT" evidence="6">
    <location>
        <begin position="4"/>
        <end position="198"/>
    </location>
</feature>
<dbReference type="CDD" id="cd01948">
    <property type="entry name" value="EAL"/>
    <property type="match status" value="1"/>
</dbReference>
<evidence type="ECO:0000259" key="2">
    <source>
        <dbReference type="PROSITE" id="PS50112"/>
    </source>
</evidence>
<evidence type="ECO:0000256" key="1">
    <source>
        <dbReference type="PROSITE-ProRule" id="PRU00244"/>
    </source>
</evidence>
<dbReference type="SUPFAM" id="SSF141868">
    <property type="entry name" value="EAL domain-like"/>
    <property type="match status" value="1"/>
</dbReference>
<feature type="transmembrane region" description="Helical" evidence="1">
    <location>
        <begin position="103"/>
        <end position="123"/>
    </location>
</feature>
<keyword evidence="1" id="KW-1133">Transmembrane helix</keyword>
<dbReference type="Pfam" id="PF00990">
    <property type="entry name" value="GGDEF"/>
    <property type="match status" value="1"/>
</dbReference>
<dbReference type="SMART" id="SM00091">
    <property type="entry name" value="PAS"/>
    <property type="match status" value="3"/>
</dbReference>
<dbReference type="NCBIfam" id="TIGR00229">
    <property type="entry name" value="sensory_box"/>
    <property type="match status" value="4"/>
</dbReference>
<reference evidence="7" key="1">
    <citation type="submission" date="2022-05" db="EMBL/GenBank/DDBJ databases">
        <authorList>
            <person name="Colautti A."/>
            <person name="Iacumin L."/>
        </authorList>
    </citation>
    <scope>NUCLEOTIDE SEQUENCE</scope>
    <source>
        <strain evidence="7">SK 55</strain>
    </source>
</reference>
<feature type="domain" description="PAC" evidence="3">
    <location>
        <begin position="448"/>
        <end position="498"/>
    </location>
</feature>
<dbReference type="InterPro" id="IPR001633">
    <property type="entry name" value="EAL_dom"/>
</dbReference>
<evidence type="ECO:0000259" key="5">
    <source>
        <dbReference type="PROSITE" id="PS50887"/>
    </source>
</evidence>
<dbReference type="InterPro" id="IPR029787">
    <property type="entry name" value="Nucleotide_cyclase"/>
</dbReference>
<dbReference type="PROSITE" id="PS50112">
    <property type="entry name" value="PAS"/>
    <property type="match status" value="3"/>
</dbReference>